<evidence type="ECO:0000313" key="1">
    <source>
        <dbReference type="EMBL" id="APH38597.1"/>
    </source>
</evidence>
<reference evidence="1 4" key="1">
    <citation type="submission" date="2016-10" db="EMBL/GenBank/DDBJ databases">
        <title>Methanohalophilus halophilus.</title>
        <authorList>
            <person name="L'haridon S."/>
        </authorList>
    </citation>
    <scope>NUCLEOTIDE SEQUENCE [LARGE SCALE GENOMIC DNA]</scope>
    <source>
        <strain evidence="1 4">Z-7982</strain>
    </source>
</reference>
<dbReference type="KEGG" id="mhaz:BHR79_03245"/>
<dbReference type="EMBL" id="FNMU01000001">
    <property type="protein sequence ID" value="SDW16330.1"/>
    <property type="molecule type" value="Genomic_DNA"/>
</dbReference>
<dbReference type="OrthoDB" id="98947at2157"/>
<protein>
    <submittedName>
        <fullName evidence="1">Uncharacterized protein</fullName>
    </submittedName>
</protein>
<reference evidence="2 6" key="3">
    <citation type="submission" date="2018-10" db="EMBL/GenBank/DDBJ databases">
        <title>Cultivation of a novel Methanohalophilus strain from Kebrit Deep of the Red Sea and a genomic comparison of members of the genus Methanohalophilus.</title>
        <authorList>
            <person name="Guan Y."/>
            <person name="Ngugi D.K."/>
            <person name="Stingl U."/>
        </authorList>
    </citation>
    <scope>NUCLEOTIDE SEQUENCE [LARGE SCALE GENOMIC DNA]</scope>
    <source>
        <strain evidence="2 6">DSM 3094</strain>
    </source>
</reference>
<sequence length="249" mass="27675">MMDKRIIGILLLLICIGLIGIGQAGKYYTCTEDCPEPQPGYKLIGCTVVVNHIVQDTQGLHVPSGSSNGYVYIQSKTEYDENGNIVHDEILACDYWKEDQPLPPSDEEQFDMNDSGETNVTAGPQFAEELERDMLVDAVKIYNTNTGNLPGFVHSILGNEVMHVYATMPDGGENEYAAITENGQIVEGGNWIDFDQNGQYDVWQDRGIEPTMELYVDETGTIKYEGLTFGTMVKELFVDIGMQIYGIFA</sequence>
<evidence type="ECO:0000313" key="4">
    <source>
        <dbReference type="Proteomes" id="UP000186879"/>
    </source>
</evidence>
<dbReference type="Proteomes" id="UP000186879">
    <property type="component" value="Chromosome"/>
</dbReference>
<dbReference type="EMBL" id="CP017921">
    <property type="protein sequence ID" value="APH38597.1"/>
    <property type="molecule type" value="Genomic_DNA"/>
</dbReference>
<gene>
    <name evidence="1" type="ORF">BHR79_03245</name>
    <name evidence="2" type="ORF">EFE40_07615</name>
    <name evidence="3" type="ORF">SAMN04515625_0482</name>
</gene>
<name>A0A1L3Q151_9EURY</name>
<evidence type="ECO:0000313" key="3">
    <source>
        <dbReference type="EMBL" id="SDW16330.1"/>
    </source>
</evidence>
<evidence type="ECO:0000313" key="2">
    <source>
        <dbReference type="EMBL" id="RNI08405.1"/>
    </source>
</evidence>
<dbReference type="RefSeq" id="WP_072561051.1">
    <property type="nucleotide sequence ID" value="NZ_CP017921.1"/>
</dbReference>
<evidence type="ECO:0000313" key="6">
    <source>
        <dbReference type="Proteomes" id="UP000267921"/>
    </source>
</evidence>
<keyword evidence="4" id="KW-1185">Reference proteome</keyword>
<reference evidence="3 5" key="2">
    <citation type="submission" date="2016-10" db="EMBL/GenBank/DDBJ databases">
        <authorList>
            <person name="de Groot N.N."/>
        </authorList>
    </citation>
    <scope>NUCLEOTIDE SEQUENCE [LARGE SCALE GENOMIC DNA]</scope>
    <source>
        <strain evidence="3 5">Z-7982</strain>
    </source>
</reference>
<evidence type="ECO:0000313" key="5">
    <source>
        <dbReference type="Proteomes" id="UP000198669"/>
    </source>
</evidence>
<dbReference type="EMBL" id="RJJG01000005">
    <property type="protein sequence ID" value="RNI08405.1"/>
    <property type="molecule type" value="Genomic_DNA"/>
</dbReference>
<accession>A0A1L3Q151</accession>
<dbReference type="Proteomes" id="UP000198669">
    <property type="component" value="Unassembled WGS sequence"/>
</dbReference>
<proteinExistence type="predicted"/>
<dbReference type="Proteomes" id="UP000267921">
    <property type="component" value="Unassembled WGS sequence"/>
</dbReference>
<dbReference type="AlphaFoldDB" id="A0A1L3Q151"/>
<dbReference type="GeneID" id="30582747"/>
<organism evidence="1 4">
    <name type="scientific">Methanohalophilus halophilus</name>
    <dbReference type="NCBI Taxonomy" id="2177"/>
    <lineage>
        <taxon>Archaea</taxon>
        <taxon>Methanobacteriati</taxon>
        <taxon>Methanobacteriota</taxon>
        <taxon>Stenosarchaea group</taxon>
        <taxon>Methanomicrobia</taxon>
        <taxon>Methanosarcinales</taxon>
        <taxon>Methanosarcinaceae</taxon>
        <taxon>Methanohalophilus</taxon>
    </lineage>
</organism>